<gene>
    <name evidence="2" type="ORF">JKP34_00830</name>
</gene>
<evidence type="ECO:0000313" key="2">
    <source>
        <dbReference type="EMBL" id="MBL0763771.1"/>
    </source>
</evidence>
<name>A0A937ABV8_9BACT</name>
<organism evidence="2 3">
    <name type="scientific">Marivirga atlantica</name>
    <dbReference type="NCBI Taxonomy" id="1548457"/>
    <lineage>
        <taxon>Bacteria</taxon>
        <taxon>Pseudomonadati</taxon>
        <taxon>Bacteroidota</taxon>
        <taxon>Cytophagia</taxon>
        <taxon>Cytophagales</taxon>
        <taxon>Marivirgaceae</taxon>
        <taxon>Marivirga</taxon>
    </lineage>
</organism>
<feature type="domain" description="DUF5723" evidence="1">
    <location>
        <begin position="43"/>
        <end position="410"/>
    </location>
</feature>
<accession>A0A937ABV8</accession>
<comment type="caution">
    <text evidence="2">The sequence shown here is derived from an EMBL/GenBank/DDBJ whole genome shotgun (WGS) entry which is preliminary data.</text>
</comment>
<sequence>MNKVKRGLFVILVILPFLKGYAQSDMIGYGLHKTLPQANNLNPAFLPDYKFTLALPGLAGFKMNASQNFTNLELLTATNADSTFDISGFYDKLRNNNRVTGNVNVPILNLGFRSAVGYTAFTINLRTFNRISFPKALVDLIYLGNTGENSDLNFDKLAFKSNTFSEIGLSHGREILGGKMTVGARIKYLIGHSYTDISDFNLSLRTFEDSIRLSTAGFTARTAGVAGYAALDDGNGDEIDAVLNARGFGLDLGATYQFSSKIQFFGSINDLGYISWKDYNKNFVAPATSVTFTGADFLDDSFEDELDSTLNSLDNRIVEEKASKFSTSLTANIYLGGSYQISRRQKALAIFYSELYKGTLVPAFSGMYNFQYNAFFNFAAGATLMNGRVNNISTGFTLKLVPFQLCVATNDLLSIVNPIKGRAADIRFGINLTFGDINKSKRKGKKNSSNTIDTIDLGVD</sequence>
<protein>
    <recommendedName>
        <fullName evidence="1">DUF5723 domain-containing protein</fullName>
    </recommendedName>
</protein>
<keyword evidence="3" id="KW-1185">Reference proteome</keyword>
<dbReference type="InterPro" id="IPR043781">
    <property type="entry name" value="DUF5723"/>
</dbReference>
<dbReference type="Pfam" id="PF18990">
    <property type="entry name" value="DUF5723"/>
    <property type="match status" value="1"/>
</dbReference>
<dbReference type="AlphaFoldDB" id="A0A937ABV8"/>
<proteinExistence type="predicted"/>
<evidence type="ECO:0000259" key="1">
    <source>
        <dbReference type="Pfam" id="PF18990"/>
    </source>
</evidence>
<dbReference type="EMBL" id="JAERQG010000001">
    <property type="protein sequence ID" value="MBL0763771.1"/>
    <property type="molecule type" value="Genomic_DNA"/>
</dbReference>
<evidence type="ECO:0000313" key="3">
    <source>
        <dbReference type="Proteomes" id="UP000642920"/>
    </source>
</evidence>
<dbReference type="RefSeq" id="WP_201916728.1">
    <property type="nucleotide sequence ID" value="NZ_JAERQG010000001.1"/>
</dbReference>
<dbReference type="Proteomes" id="UP000642920">
    <property type="component" value="Unassembled WGS sequence"/>
</dbReference>
<reference evidence="2" key="1">
    <citation type="submission" date="2021-01" db="EMBL/GenBank/DDBJ databases">
        <title>Marivirga sp. nov., isolated from intertidal surface sediments.</title>
        <authorList>
            <person name="Zhang M."/>
        </authorList>
    </citation>
    <scope>NUCLEOTIDE SEQUENCE</scope>
    <source>
        <strain evidence="2">SM1354</strain>
    </source>
</reference>